<keyword evidence="4 6" id="KW-0472">Membrane</keyword>
<reference evidence="8" key="1">
    <citation type="journal article" date="2021" name="IMA Fungus">
        <title>Genomic characterization of three marine fungi, including Emericellopsis atlantica sp. nov. with signatures of a generalist lifestyle and marine biomass degradation.</title>
        <authorList>
            <person name="Hagestad O.C."/>
            <person name="Hou L."/>
            <person name="Andersen J.H."/>
            <person name="Hansen E.H."/>
            <person name="Altermark B."/>
            <person name="Li C."/>
            <person name="Kuhnert E."/>
            <person name="Cox R.J."/>
            <person name="Crous P.W."/>
            <person name="Spatafora J.W."/>
            <person name="Lail K."/>
            <person name="Amirebrahimi M."/>
            <person name="Lipzen A."/>
            <person name="Pangilinan J."/>
            <person name="Andreopoulos W."/>
            <person name="Hayes R.D."/>
            <person name="Ng V."/>
            <person name="Grigoriev I.V."/>
            <person name="Jackson S.A."/>
            <person name="Sutton T.D.S."/>
            <person name="Dobson A.D.W."/>
            <person name="Rama T."/>
        </authorList>
    </citation>
    <scope>NUCLEOTIDE SEQUENCE</scope>
    <source>
        <strain evidence="8">TRa018bII</strain>
    </source>
</reference>
<dbReference type="OrthoDB" id="306876at2759"/>
<dbReference type="InterPro" id="IPR037185">
    <property type="entry name" value="EmrE-like"/>
</dbReference>
<organism evidence="8 9">
    <name type="scientific">Amylocarpus encephaloides</name>
    <dbReference type="NCBI Taxonomy" id="45428"/>
    <lineage>
        <taxon>Eukaryota</taxon>
        <taxon>Fungi</taxon>
        <taxon>Dikarya</taxon>
        <taxon>Ascomycota</taxon>
        <taxon>Pezizomycotina</taxon>
        <taxon>Leotiomycetes</taxon>
        <taxon>Helotiales</taxon>
        <taxon>Helotiales incertae sedis</taxon>
        <taxon>Amylocarpus</taxon>
    </lineage>
</organism>
<proteinExistence type="predicted"/>
<dbReference type="InterPro" id="IPR000620">
    <property type="entry name" value="EamA_dom"/>
</dbReference>
<evidence type="ECO:0000256" key="4">
    <source>
        <dbReference type="ARBA" id="ARBA00023136"/>
    </source>
</evidence>
<feature type="domain" description="EamA" evidence="7">
    <location>
        <begin position="120"/>
        <end position="257"/>
    </location>
</feature>
<dbReference type="Pfam" id="PF00892">
    <property type="entry name" value="EamA"/>
    <property type="match status" value="1"/>
</dbReference>
<evidence type="ECO:0000256" key="1">
    <source>
        <dbReference type="ARBA" id="ARBA00004141"/>
    </source>
</evidence>
<accession>A0A9P8CA65</accession>
<feature type="transmembrane region" description="Helical" evidence="6">
    <location>
        <begin position="120"/>
        <end position="142"/>
    </location>
</feature>
<feature type="transmembrane region" description="Helical" evidence="6">
    <location>
        <begin position="396"/>
        <end position="413"/>
    </location>
</feature>
<feature type="region of interest" description="Disordered" evidence="5">
    <location>
        <begin position="1"/>
        <end position="34"/>
    </location>
</feature>
<feature type="transmembrane region" description="Helical" evidence="6">
    <location>
        <begin position="361"/>
        <end position="384"/>
    </location>
</feature>
<evidence type="ECO:0000313" key="9">
    <source>
        <dbReference type="Proteomes" id="UP000824998"/>
    </source>
</evidence>
<dbReference type="AlphaFoldDB" id="A0A9P8CA65"/>
<evidence type="ECO:0000313" key="8">
    <source>
        <dbReference type="EMBL" id="KAG9239564.1"/>
    </source>
</evidence>
<evidence type="ECO:0000256" key="5">
    <source>
        <dbReference type="SAM" id="MobiDB-lite"/>
    </source>
</evidence>
<name>A0A9P8CA65_9HELO</name>
<evidence type="ECO:0000256" key="6">
    <source>
        <dbReference type="SAM" id="Phobius"/>
    </source>
</evidence>
<dbReference type="PANTHER" id="PTHR22911:SF6">
    <property type="entry name" value="SOLUTE CARRIER FAMILY 35 MEMBER G1"/>
    <property type="match status" value="1"/>
</dbReference>
<comment type="subcellular location">
    <subcellularLocation>
        <location evidence="1">Membrane</location>
        <topology evidence="1">Multi-pass membrane protein</topology>
    </subcellularLocation>
</comment>
<feature type="compositionally biased region" description="Low complexity" evidence="5">
    <location>
        <begin position="266"/>
        <end position="285"/>
    </location>
</feature>
<dbReference type="Proteomes" id="UP000824998">
    <property type="component" value="Unassembled WGS sequence"/>
</dbReference>
<protein>
    <recommendedName>
        <fullName evidence="7">EamA domain-containing protein</fullName>
    </recommendedName>
</protein>
<dbReference type="GO" id="GO:0016020">
    <property type="term" value="C:membrane"/>
    <property type="evidence" value="ECO:0007669"/>
    <property type="project" value="UniProtKB-SubCell"/>
</dbReference>
<keyword evidence="3 6" id="KW-1133">Transmembrane helix</keyword>
<feature type="transmembrane region" description="Helical" evidence="6">
    <location>
        <begin position="330"/>
        <end position="349"/>
    </location>
</feature>
<keyword evidence="9" id="KW-1185">Reference proteome</keyword>
<evidence type="ECO:0000256" key="3">
    <source>
        <dbReference type="ARBA" id="ARBA00022989"/>
    </source>
</evidence>
<comment type="caution">
    <text evidence="8">The sequence shown here is derived from an EMBL/GenBank/DDBJ whole genome shotgun (WGS) entry which is preliminary data.</text>
</comment>
<gene>
    <name evidence="8" type="ORF">BJ875DRAFT_83502</name>
</gene>
<feature type="transmembrane region" description="Helical" evidence="6">
    <location>
        <begin position="154"/>
        <end position="172"/>
    </location>
</feature>
<feature type="transmembrane region" description="Helical" evidence="6">
    <location>
        <begin position="246"/>
        <end position="266"/>
    </location>
</feature>
<feature type="transmembrane region" description="Helical" evidence="6">
    <location>
        <begin position="184"/>
        <end position="204"/>
    </location>
</feature>
<feature type="region of interest" description="Disordered" evidence="5">
    <location>
        <begin position="266"/>
        <end position="288"/>
    </location>
</feature>
<sequence length="501" mass="54695">MSLPHLSSIIPLPQTSPPPFQEGKANVHTSPQDNDYLESLQNIPSNFELALNGSTNRTFLSPRLPKAADSSLLDPEAFRRLSISTISSYNPQSRSVSPYHIPAGPRSFKTRCKEFWDRNYGLFLVALSQLFGALMNVTTRLLELEGEGMHPLQILFARMGLTMLFCCLWMWWREVPDFPWGKKEVRWLLMARGFSGFFGIYGMYYSLQYLPVADAVVITFLAPSVAAYACYIFLKEPYSRPEQYASLISLLGVVLIARPTSLFTSFSSTSTTSPSPNSTSTSTDTYPAPTSSQRLSAVLVALLGVLGAAGAFTTIRWIGHRAHPLLSVNYFAIFCTFISTSVLLLPLPSTPSFALPVDLKQWGMLLFLGVCGFIMQYLLTQGLAGGGRDGGGRGTNMIYINMLFALGLDRVVFGVVPGWLSLAGSGLILGSAVFVAMGKGEGQGVTRGRDEEGGIRMGQVSIGRGEGTVEEETGLMRGRQLDVELDDQSQELSSRHGDSPS</sequence>
<dbReference type="PANTHER" id="PTHR22911">
    <property type="entry name" value="ACYL-MALONYL CONDENSING ENZYME-RELATED"/>
    <property type="match status" value="1"/>
</dbReference>
<evidence type="ECO:0000259" key="7">
    <source>
        <dbReference type="Pfam" id="PF00892"/>
    </source>
</evidence>
<feature type="transmembrane region" description="Helical" evidence="6">
    <location>
        <begin position="216"/>
        <end position="234"/>
    </location>
</feature>
<dbReference type="EMBL" id="MU251357">
    <property type="protein sequence ID" value="KAG9239564.1"/>
    <property type="molecule type" value="Genomic_DNA"/>
</dbReference>
<evidence type="ECO:0000256" key="2">
    <source>
        <dbReference type="ARBA" id="ARBA00022692"/>
    </source>
</evidence>
<feature type="transmembrane region" description="Helical" evidence="6">
    <location>
        <begin position="295"/>
        <end position="318"/>
    </location>
</feature>
<dbReference type="SUPFAM" id="SSF103481">
    <property type="entry name" value="Multidrug resistance efflux transporter EmrE"/>
    <property type="match status" value="1"/>
</dbReference>
<feature type="region of interest" description="Disordered" evidence="5">
    <location>
        <begin position="465"/>
        <end position="501"/>
    </location>
</feature>
<keyword evidence="2 6" id="KW-0812">Transmembrane</keyword>